<sequence length="93" mass="10544">MALYNQSFNLNFQNSTILVTPHFVSGRKVFNISFGNAQPEIVITRKKDEGGFYWVPVSNTGFKDVEQIGRCIVEYFNMRSNQAGSHAARPKNN</sequence>
<dbReference type="Proteomes" id="UP000612680">
    <property type="component" value="Chromosome"/>
</dbReference>
<evidence type="ECO:0008006" key="3">
    <source>
        <dbReference type="Google" id="ProtNLM"/>
    </source>
</evidence>
<evidence type="ECO:0000313" key="2">
    <source>
        <dbReference type="Proteomes" id="UP000612680"/>
    </source>
</evidence>
<name>A0ABX7I191_9BACT</name>
<dbReference type="RefSeq" id="WP_204660593.1">
    <property type="nucleotide sequence ID" value="NZ_CP056775.1"/>
</dbReference>
<dbReference type="EMBL" id="CP056775">
    <property type="protein sequence ID" value="QRQ99830.1"/>
    <property type="molecule type" value="Genomic_DNA"/>
</dbReference>
<evidence type="ECO:0000313" key="1">
    <source>
        <dbReference type="EMBL" id="QRQ99830.1"/>
    </source>
</evidence>
<gene>
    <name evidence="1" type="ORF">HWI92_02305</name>
</gene>
<reference evidence="1 2" key="1">
    <citation type="submission" date="2020-06" db="EMBL/GenBank/DDBJ databases">
        <title>Dyadobacter sandarakinus sp. nov., isolated from the soil of the Arctic Yellow River Station.</title>
        <authorList>
            <person name="Zhang Y."/>
            <person name="Peng F."/>
        </authorList>
    </citation>
    <scope>NUCLEOTIDE SEQUENCE [LARGE SCALE GENOMIC DNA]</scope>
    <source>
        <strain evidence="1 2">Q3-56</strain>
    </source>
</reference>
<proteinExistence type="predicted"/>
<keyword evidence="2" id="KW-1185">Reference proteome</keyword>
<organism evidence="1 2">
    <name type="scientific">Dyadobacter sandarakinus</name>
    <dbReference type="NCBI Taxonomy" id="2747268"/>
    <lineage>
        <taxon>Bacteria</taxon>
        <taxon>Pseudomonadati</taxon>
        <taxon>Bacteroidota</taxon>
        <taxon>Cytophagia</taxon>
        <taxon>Cytophagales</taxon>
        <taxon>Spirosomataceae</taxon>
        <taxon>Dyadobacter</taxon>
    </lineage>
</organism>
<protein>
    <recommendedName>
        <fullName evidence="3">YjbR protein</fullName>
    </recommendedName>
</protein>
<accession>A0ABX7I191</accession>